<dbReference type="Gene3D" id="2.60.40.150">
    <property type="entry name" value="C2 domain"/>
    <property type="match status" value="1"/>
</dbReference>
<feature type="region of interest" description="Disordered" evidence="2">
    <location>
        <begin position="62"/>
        <end position="88"/>
    </location>
</feature>
<comment type="similarity">
    <text evidence="1">Belongs to the CC2D1 family.</text>
</comment>
<dbReference type="SMART" id="SM00685">
    <property type="entry name" value="DM14"/>
    <property type="match status" value="4"/>
</dbReference>
<reference evidence="6" key="1">
    <citation type="submission" date="2017-02" db="UniProtKB">
        <authorList>
            <consortium name="WormBaseParasite"/>
        </authorList>
    </citation>
    <scope>IDENTIFICATION</scope>
</reference>
<dbReference type="PANTHER" id="PTHR13076:SF9">
    <property type="entry name" value="COILED-COIL AND C2 DOMAIN-CONTAINING PROTEIN 1-LIKE"/>
    <property type="match status" value="1"/>
</dbReference>
<sequence>MGYVERVFVNTVLNDQAARTFLRRFIFTSKMDFQIMEKDMYGDVENDEELMAELLALEAEEQAAGRTSGTREHNARHHESTAQASQPVSGMYGISSISDVSDEDLNSNDEVDINDPELLAELSDLVEQGNAVGSPASPKLHTSIPYEPAVDTTLLYKLRGLKEEYTSVLEAAEEKNDILRTKRYRRGFDRIEELIRKVQAGKMIDEKDIPISIRTIRSVELHAKETDVSVIPRPEIQPVLPAKVKQSATEIINESSVIYQKPVKKLLRGEQLRAELISRRESYIKNARAANSLGDKKKAYEYYVVAKQFDEAMKTMNDGRVTECEENELPPLAIPYKSSKDEGIHPPPKTLLDGLQQRMQKYKALCDQSRVENDNRKYRMNARILKRYEDAIEACRSNKPVDTSGLPCPPGYPPLPPLENMAASSTNGMVMSRRPLPEVGSLGAPEASISGKQSRQKQQLDFLLQRQFQFKEAAIAAKRNGDVETAKKFLLAAKGFDKMIAASKNGLSVNIKKTPMPPQVRTSARILKPSLEHHTSFDAAIKGAVKVNGFQYFVFYFIFYINLFNADTLSTAGTSSEVFATMERDLICQVKLCEKYRFAFTQLGDVTRVKMLETWSAISKRDLMLLREVMKRGATVPQFRYETRNMPSVEVCFEVDENHIELTIMKIIEAKLPAGWKASDGYLFVKYNFSFPHDAHQTGRTKVIAATNSPEYNQKFLLTINRKTKQLQRVIKRNCLKFELFFQIYQKGGFLRSDKLIATADCKLIDLEEKVYIHESIDLMDGRKQTGGKLIYQVRVREPLSGKKLLMMQKKWLILEL</sequence>
<dbReference type="SUPFAM" id="SSF49562">
    <property type="entry name" value="C2 domain (Calcium/lipid-binding domain, CaLB)"/>
    <property type="match status" value="1"/>
</dbReference>
<evidence type="ECO:0000256" key="2">
    <source>
        <dbReference type="SAM" id="MobiDB-lite"/>
    </source>
</evidence>
<name>A0A0N4TLN5_BRUPA</name>
<dbReference type="GO" id="GO:0001227">
    <property type="term" value="F:DNA-binding transcription repressor activity, RNA polymerase II-specific"/>
    <property type="evidence" value="ECO:0007669"/>
    <property type="project" value="InterPro"/>
</dbReference>
<evidence type="ECO:0000313" key="6">
    <source>
        <dbReference type="WBParaSite" id="BPAG_0000931001-mRNA-1"/>
    </source>
</evidence>
<dbReference type="CDD" id="cd08690">
    <property type="entry name" value="C2_Freud-1"/>
    <property type="match status" value="1"/>
</dbReference>
<feature type="domain" description="C2" evidence="3">
    <location>
        <begin position="647"/>
        <end position="777"/>
    </location>
</feature>
<protein>
    <submittedName>
        <fullName evidence="6">C2 domain-containing protein</fullName>
    </submittedName>
</protein>
<reference evidence="4 5" key="2">
    <citation type="submission" date="2018-11" db="EMBL/GenBank/DDBJ databases">
        <authorList>
            <consortium name="Pathogen Informatics"/>
        </authorList>
    </citation>
    <scope>NUCLEOTIDE SEQUENCE [LARGE SCALE GENOMIC DNA]</scope>
</reference>
<dbReference type="AlphaFoldDB" id="A0A0N4TLN5"/>
<dbReference type="InterPro" id="IPR000008">
    <property type="entry name" value="C2_dom"/>
</dbReference>
<gene>
    <name evidence="4" type="ORF">BPAG_LOCUS9272</name>
</gene>
<dbReference type="InterPro" id="IPR035892">
    <property type="entry name" value="C2_domain_sf"/>
</dbReference>
<dbReference type="EMBL" id="UZAD01013151">
    <property type="protein sequence ID" value="VDN90458.1"/>
    <property type="molecule type" value="Genomic_DNA"/>
</dbReference>
<evidence type="ECO:0000313" key="4">
    <source>
        <dbReference type="EMBL" id="VDN90458.1"/>
    </source>
</evidence>
<dbReference type="InterPro" id="IPR037772">
    <property type="entry name" value="C2_Freud"/>
</dbReference>
<dbReference type="STRING" id="6280.A0A0N4TLN5"/>
<evidence type="ECO:0000259" key="3">
    <source>
        <dbReference type="PROSITE" id="PS50004"/>
    </source>
</evidence>
<dbReference type="PROSITE" id="PS50004">
    <property type="entry name" value="C2"/>
    <property type="match status" value="1"/>
</dbReference>
<dbReference type="PANTHER" id="PTHR13076">
    <property type="entry name" value="COILED-COIL AND C2 DOMAIN-CONTAINING PROTEIN 1-LIKE"/>
    <property type="match status" value="1"/>
</dbReference>
<feature type="compositionally biased region" description="Basic and acidic residues" evidence="2">
    <location>
        <begin position="69"/>
        <end position="80"/>
    </location>
</feature>
<dbReference type="Pfam" id="PF21528">
    <property type="entry name" value="CC2D1A-B_DM14"/>
    <property type="match status" value="2"/>
</dbReference>
<dbReference type="WBParaSite" id="BPAG_0000931001-mRNA-1">
    <property type="protein sequence ID" value="BPAG_0000931001-mRNA-1"/>
    <property type="gene ID" value="BPAG_0000931001"/>
</dbReference>
<evidence type="ECO:0000313" key="5">
    <source>
        <dbReference type="Proteomes" id="UP000278627"/>
    </source>
</evidence>
<evidence type="ECO:0000256" key="1">
    <source>
        <dbReference type="ARBA" id="ARBA00010672"/>
    </source>
</evidence>
<dbReference type="Pfam" id="PF00168">
    <property type="entry name" value="C2"/>
    <property type="match status" value="1"/>
</dbReference>
<accession>A0A0N4TLN5</accession>
<keyword evidence="5" id="KW-1185">Reference proteome</keyword>
<dbReference type="Proteomes" id="UP000278627">
    <property type="component" value="Unassembled WGS sequence"/>
</dbReference>
<organism evidence="6">
    <name type="scientific">Brugia pahangi</name>
    <name type="common">Filarial nematode worm</name>
    <dbReference type="NCBI Taxonomy" id="6280"/>
    <lineage>
        <taxon>Eukaryota</taxon>
        <taxon>Metazoa</taxon>
        <taxon>Ecdysozoa</taxon>
        <taxon>Nematoda</taxon>
        <taxon>Chromadorea</taxon>
        <taxon>Rhabditida</taxon>
        <taxon>Spirurina</taxon>
        <taxon>Spiruromorpha</taxon>
        <taxon>Filarioidea</taxon>
        <taxon>Onchocercidae</taxon>
        <taxon>Brugia</taxon>
    </lineage>
</organism>
<proteinExistence type="inferred from homology"/>
<dbReference type="InterPro" id="IPR006608">
    <property type="entry name" value="CC2D1A/B_DM14"/>
</dbReference>
<dbReference type="InterPro" id="IPR039725">
    <property type="entry name" value="CC2D1A/B"/>
</dbReference>